<dbReference type="AlphaFoldDB" id="A0A381NBM7"/>
<evidence type="ECO:0000313" key="6">
    <source>
        <dbReference type="EMBL" id="SUZ51839.1"/>
    </source>
</evidence>
<evidence type="ECO:0000256" key="2">
    <source>
        <dbReference type="ARBA" id="ARBA00022741"/>
    </source>
</evidence>
<evidence type="ECO:0000256" key="4">
    <source>
        <dbReference type="SAM" id="MobiDB-lite"/>
    </source>
</evidence>
<dbReference type="SUPFAM" id="SSF52540">
    <property type="entry name" value="P-loop containing nucleoside triphosphate hydrolases"/>
    <property type="match status" value="1"/>
</dbReference>
<proteinExistence type="inferred from homology"/>
<comment type="similarity">
    <text evidence="1">Belongs to the CbxX/CfxQ family.</text>
</comment>
<keyword evidence="2" id="KW-0547">Nucleotide-binding</keyword>
<evidence type="ECO:0000259" key="5">
    <source>
        <dbReference type="Pfam" id="PF00004"/>
    </source>
</evidence>
<dbReference type="Pfam" id="PF00004">
    <property type="entry name" value="AAA"/>
    <property type="match status" value="1"/>
</dbReference>
<gene>
    <name evidence="6" type="ORF">METZ01_LOCUS4693</name>
</gene>
<reference evidence="6" key="1">
    <citation type="submission" date="2018-05" db="EMBL/GenBank/DDBJ databases">
        <authorList>
            <person name="Lanie J.A."/>
            <person name="Ng W.-L."/>
            <person name="Kazmierczak K.M."/>
            <person name="Andrzejewski T.M."/>
            <person name="Davidsen T.M."/>
            <person name="Wayne K.J."/>
            <person name="Tettelin H."/>
            <person name="Glass J.I."/>
            <person name="Rusch D."/>
            <person name="Podicherti R."/>
            <person name="Tsui H.-C.T."/>
            <person name="Winkler M.E."/>
        </authorList>
    </citation>
    <scope>NUCLEOTIDE SEQUENCE</scope>
</reference>
<feature type="compositionally biased region" description="Basic and acidic residues" evidence="4">
    <location>
        <begin position="1"/>
        <end position="27"/>
    </location>
</feature>
<dbReference type="PANTHER" id="PTHR43392">
    <property type="entry name" value="AAA-TYPE ATPASE FAMILY PROTEIN / ANKYRIN REPEAT FAMILY PROTEIN"/>
    <property type="match status" value="1"/>
</dbReference>
<evidence type="ECO:0000256" key="1">
    <source>
        <dbReference type="ARBA" id="ARBA00010378"/>
    </source>
</evidence>
<dbReference type="InterPro" id="IPR003959">
    <property type="entry name" value="ATPase_AAA_core"/>
</dbReference>
<dbReference type="CDD" id="cd00009">
    <property type="entry name" value="AAA"/>
    <property type="match status" value="1"/>
</dbReference>
<feature type="domain" description="ATPase AAA-type core" evidence="5">
    <location>
        <begin position="172"/>
        <end position="279"/>
    </location>
</feature>
<organism evidence="6">
    <name type="scientific">marine metagenome</name>
    <dbReference type="NCBI Taxonomy" id="408172"/>
    <lineage>
        <taxon>unclassified sequences</taxon>
        <taxon>metagenomes</taxon>
        <taxon>ecological metagenomes</taxon>
    </lineage>
</organism>
<name>A0A381NBM7_9ZZZZ</name>
<protein>
    <recommendedName>
        <fullName evidence="5">ATPase AAA-type core domain-containing protein</fullName>
    </recommendedName>
</protein>
<dbReference type="InterPro" id="IPR000641">
    <property type="entry name" value="CbxX/CfxQ"/>
</dbReference>
<dbReference type="PANTHER" id="PTHR43392:SF2">
    <property type="entry name" value="AAA-TYPE ATPASE FAMILY PROTEIN _ ANKYRIN REPEAT FAMILY PROTEIN"/>
    <property type="match status" value="1"/>
</dbReference>
<dbReference type="InterPro" id="IPR027417">
    <property type="entry name" value="P-loop_NTPase"/>
</dbReference>
<dbReference type="PRINTS" id="PR00819">
    <property type="entry name" value="CBXCFQXSUPER"/>
</dbReference>
<evidence type="ECO:0000256" key="3">
    <source>
        <dbReference type="ARBA" id="ARBA00022840"/>
    </source>
</evidence>
<dbReference type="InterPro" id="IPR050773">
    <property type="entry name" value="CbxX/CfxQ_RuBisCO_ESX"/>
</dbReference>
<sequence length="411" mass="48349">MTKKDQTSTKKDKKEKEKKEKKVDKSTTTETPNRRKRSYSDMVGSKKDDKDEILVVDISSIFGKFKNNKKTEEVIEFDFSEGEDELVFNEGLPEKFLRKKDLKLLHDIKGLLEICKKYKDINNREIIQLLKVEPELQELNDMIGLEEVKKMVCSQILYVIQNSKNEDMMHTVLYGFPGCGKTTLGRILGKIFLRIGYLKNNKFIIAKRSDLIAGYLGQTAIKTQKIIDKASGGVLFIDEVYSLGSESKNTDSFAKECVDTLNQNLSDNRNFICIIAGYEEDVKKCFFKKNPGLERRFPWVYKIENVTPKQLNYIFLNFLKKKEWSFQKNELKELEKFFYKKKDDFPFNGGSIETFFSKLKINYYQLRFGRKRLKREKKVINMDDIHKAFEIYKKYENKRIEKDYPPPGMYV</sequence>
<feature type="region of interest" description="Disordered" evidence="4">
    <location>
        <begin position="1"/>
        <end position="44"/>
    </location>
</feature>
<dbReference type="GO" id="GO:0016887">
    <property type="term" value="F:ATP hydrolysis activity"/>
    <property type="evidence" value="ECO:0007669"/>
    <property type="project" value="InterPro"/>
</dbReference>
<dbReference type="GO" id="GO:0005524">
    <property type="term" value="F:ATP binding"/>
    <property type="evidence" value="ECO:0007669"/>
    <property type="project" value="UniProtKB-KW"/>
</dbReference>
<dbReference type="Gene3D" id="3.40.50.300">
    <property type="entry name" value="P-loop containing nucleotide triphosphate hydrolases"/>
    <property type="match status" value="1"/>
</dbReference>
<keyword evidence="3" id="KW-0067">ATP-binding</keyword>
<dbReference type="EMBL" id="UINC01000242">
    <property type="protein sequence ID" value="SUZ51839.1"/>
    <property type="molecule type" value="Genomic_DNA"/>
</dbReference>
<accession>A0A381NBM7</accession>